<keyword evidence="4" id="KW-1003">Cell membrane</keyword>
<dbReference type="RefSeq" id="WP_090859243.1">
    <property type="nucleotide sequence ID" value="NZ_FMZM01000010.1"/>
</dbReference>
<reference evidence="12 13" key="1">
    <citation type="submission" date="2016-10" db="EMBL/GenBank/DDBJ databases">
        <authorList>
            <person name="de Groot N.N."/>
        </authorList>
    </citation>
    <scope>NUCLEOTIDE SEQUENCE [LARGE SCALE GENOMIC DNA]</scope>
    <source>
        <strain evidence="12 13">CGMCC 4.6858</strain>
    </source>
</reference>
<organism evidence="12 13">
    <name type="scientific">Nocardioides lianchengensis</name>
    <dbReference type="NCBI Taxonomy" id="1045774"/>
    <lineage>
        <taxon>Bacteria</taxon>
        <taxon>Bacillati</taxon>
        <taxon>Actinomycetota</taxon>
        <taxon>Actinomycetes</taxon>
        <taxon>Propionibacteriales</taxon>
        <taxon>Nocardioidaceae</taxon>
        <taxon>Nocardioides</taxon>
    </lineage>
</organism>
<evidence type="ECO:0000256" key="7">
    <source>
        <dbReference type="ARBA" id="ARBA00022692"/>
    </source>
</evidence>
<evidence type="ECO:0000256" key="1">
    <source>
        <dbReference type="ARBA" id="ARBA00000085"/>
    </source>
</evidence>
<evidence type="ECO:0000256" key="4">
    <source>
        <dbReference type="ARBA" id="ARBA00022475"/>
    </source>
</evidence>
<keyword evidence="7" id="KW-0812">Transmembrane</keyword>
<dbReference type="EMBL" id="FMZM01000010">
    <property type="protein sequence ID" value="SDD68309.1"/>
    <property type="molecule type" value="Genomic_DNA"/>
</dbReference>
<proteinExistence type="predicted"/>
<dbReference type="Pfam" id="PF13426">
    <property type="entry name" value="PAS_9"/>
    <property type="match status" value="2"/>
</dbReference>
<dbReference type="SMART" id="SM00086">
    <property type="entry name" value="PAC"/>
    <property type="match status" value="2"/>
</dbReference>
<dbReference type="InterPro" id="IPR001610">
    <property type="entry name" value="PAC"/>
</dbReference>
<dbReference type="InterPro" id="IPR036890">
    <property type="entry name" value="HATPase_C_sf"/>
</dbReference>
<dbReference type="Gene3D" id="3.30.565.10">
    <property type="entry name" value="Histidine kinase-like ATPase, C-terminal domain"/>
    <property type="match status" value="1"/>
</dbReference>
<dbReference type="PRINTS" id="PR00344">
    <property type="entry name" value="BCTRLSENSOR"/>
</dbReference>
<evidence type="ECO:0000256" key="6">
    <source>
        <dbReference type="ARBA" id="ARBA00022679"/>
    </source>
</evidence>
<dbReference type="GO" id="GO:0009927">
    <property type="term" value="F:histidine phosphotransfer kinase activity"/>
    <property type="evidence" value="ECO:0007669"/>
    <property type="project" value="TreeGrafter"/>
</dbReference>
<dbReference type="InterPro" id="IPR003661">
    <property type="entry name" value="HisK_dim/P_dom"/>
</dbReference>
<dbReference type="Pfam" id="PF02518">
    <property type="entry name" value="HATPase_c"/>
    <property type="match status" value="1"/>
</dbReference>
<dbReference type="InterPro" id="IPR005467">
    <property type="entry name" value="His_kinase_dom"/>
</dbReference>
<keyword evidence="13" id="KW-1185">Reference proteome</keyword>
<keyword evidence="10" id="KW-0902">Two-component regulatory system</keyword>
<evidence type="ECO:0000256" key="2">
    <source>
        <dbReference type="ARBA" id="ARBA00004651"/>
    </source>
</evidence>
<dbReference type="FunFam" id="3.30.565.10:FF:000006">
    <property type="entry name" value="Sensor histidine kinase WalK"/>
    <property type="match status" value="1"/>
</dbReference>
<dbReference type="InterPro" id="IPR003594">
    <property type="entry name" value="HATPase_dom"/>
</dbReference>
<dbReference type="Pfam" id="PF00989">
    <property type="entry name" value="PAS"/>
    <property type="match status" value="1"/>
</dbReference>
<dbReference type="GO" id="GO:0005886">
    <property type="term" value="C:plasma membrane"/>
    <property type="evidence" value="ECO:0007669"/>
    <property type="project" value="UniProtKB-SubCell"/>
</dbReference>
<dbReference type="InterPro" id="IPR000014">
    <property type="entry name" value="PAS"/>
</dbReference>
<dbReference type="EC" id="2.7.13.3" evidence="3"/>
<name>A0A1G6WR96_9ACTN</name>
<evidence type="ECO:0000256" key="5">
    <source>
        <dbReference type="ARBA" id="ARBA00022553"/>
    </source>
</evidence>
<comment type="catalytic activity">
    <reaction evidence="1">
        <text>ATP + protein L-histidine = ADP + protein N-phospho-L-histidine.</text>
        <dbReference type="EC" id="2.7.13.3"/>
    </reaction>
</comment>
<dbReference type="CDD" id="cd00130">
    <property type="entry name" value="PAS"/>
    <property type="match status" value="2"/>
</dbReference>
<keyword evidence="9" id="KW-1133">Transmembrane helix</keyword>
<dbReference type="PROSITE" id="PS50109">
    <property type="entry name" value="HIS_KIN"/>
    <property type="match status" value="1"/>
</dbReference>
<dbReference type="InterPro" id="IPR035965">
    <property type="entry name" value="PAS-like_dom_sf"/>
</dbReference>
<evidence type="ECO:0000256" key="8">
    <source>
        <dbReference type="ARBA" id="ARBA00022777"/>
    </source>
</evidence>
<accession>A0A1G6WR96</accession>
<dbReference type="InterPro" id="IPR036097">
    <property type="entry name" value="HisK_dim/P_sf"/>
</dbReference>
<protein>
    <recommendedName>
        <fullName evidence="3">histidine kinase</fullName>
        <ecNumber evidence="3">2.7.13.3</ecNumber>
    </recommendedName>
</protein>
<dbReference type="SUPFAM" id="SSF55874">
    <property type="entry name" value="ATPase domain of HSP90 chaperone/DNA topoisomerase II/histidine kinase"/>
    <property type="match status" value="1"/>
</dbReference>
<evidence type="ECO:0000313" key="13">
    <source>
        <dbReference type="Proteomes" id="UP000199034"/>
    </source>
</evidence>
<evidence type="ECO:0000256" key="9">
    <source>
        <dbReference type="ARBA" id="ARBA00022989"/>
    </source>
</evidence>
<evidence type="ECO:0000313" key="12">
    <source>
        <dbReference type="EMBL" id="SDD68309.1"/>
    </source>
</evidence>
<dbReference type="PANTHER" id="PTHR43047:SF72">
    <property type="entry name" value="OSMOSENSING HISTIDINE PROTEIN KINASE SLN1"/>
    <property type="match status" value="1"/>
</dbReference>
<dbReference type="NCBIfam" id="TIGR00229">
    <property type="entry name" value="sensory_box"/>
    <property type="match status" value="3"/>
</dbReference>
<dbReference type="OrthoDB" id="3272969at2"/>
<dbReference type="Gene3D" id="3.30.450.20">
    <property type="entry name" value="PAS domain"/>
    <property type="match status" value="3"/>
</dbReference>
<dbReference type="SUPFAM" id="SSF47384">
    <property type="entry name" value="Homodimeric domain of signal transducing histidine kinase"/>
    <property type="match status" value="1"/>
</dbReference>
<keyword evidence="8" id="KW-0418">Kinase</keyword>
<dbReference type="GO" id="GO:0006355">
    <property type="term" value="P:regulation of DNA-templated transcription"/>
    <property type="evidence" value="ECO:0007669"/>
    <property type="project" value="InterPro"/>
</dbReference>
<dbReference type="SMART" id="SM00091">
    <property type="entry name" value="PAS"/>
    <property type="match status" value="3"/>
</dbReference>
<dbReference type="AlphaFoldDB" id="A0A1G6WR96"/>
<dbReference type="SMART" id="SM00388">
    <property type="entry name" value="HisKA"/>
    <property type="match status" value="1"/>
</dbReference>
<keyword evidence="6" id="KW-0808">Transferase</keyword>
<dbReference type="Pfam" id="PF00512">
    <property type="entry name" value="HisKA"/>
    <property type="match status" value="1"/>
</dbReference>
<evidence type="ECO:0000256" key="10">
    <source>
        <dbReference type="ARBA" id="ARBA00023012"/>
    </source>
</evidence>
<dbReference type="STRING" id="1045774.SAMN05421872_11032"/>
<dbReference type="Gene3D" id="1.10.287.130">
    <property type="match status" value="1"/>
</dbReference>
<dbReference type="PROSITE" id="PS50112">
    <property type="entry name" value="PAS"/>
    <property type="match status" value="2"/>
</dbReference>
<dbReference type="PANTHER" id="PTHR43047">
    <property type="entry name" value="TWO-COMPONENT HISTIDINE PROTEIN KINASE"/>
    <property type="match status" value="1"/>
</dbReference>
<dbReference type="Proteomes" id="UP000199034">
    <property type="component" value="Unassembled WGS sequence"/>
</dbReference>
<comment type="subcellular location">
    <subcellularLocation>
        <location evidence="2">Cell membrane</location>
        <topology evidence="2">Multi-pass membrane protein</topology>
    </subcellularLocation>
</comment>
<keyword evidence="11" id="KW-0472">Membrane</keyword>
<dbReference type="CDD" id="cd00082">
    <property type="entry name" value="HisKA"/>
    <property type="match status" value="1"/>
</dbReference>
<gene>
    <name evidence="12" type="ORF">SAMN05421872_11032</name>
</gene>
<dbReference type="InterPro" id="IPR004358">
    <property type="entry name" value="Sig_transdc_His_kin-like_C"/>
</dbReference>
<dbReference type="InterPro" id="IPR013767">
    <property type="entry name" value="PAS_fold"/>
</dbReference>
<evidence type="ECO:0000256" key="11">
    <source>
        <dbReference type="ARBA" id="ARBA00023136"/>
    </source>
</evidence>
<keyword evidence="5" id="KW-0597">Phosphoprotein</keyword>
<dbReference type="SUPFAM" id="SSF55785">
    <property type="entry name" value="PYP-like sensor domain (PAS domain)"/>
    <property type="match status" value="3"/>
</dbReference>
<evidence type="ECO:0000256" key="3">
    <source>
        <dbReference type="ARBA" id="ARBA00012438"/>
    </source>
</evidence>
<dbReference type="SMART" id="SM00387">
    <property type="entry name" value="HATPase_c"/>
    <property type="match status" value="1"/>
</dbReference>
<dbReference type="InterPro" id="IPR007895">
    <property type="entry name" value="MASE1"/>
</dbReference>
<dbReference type="GO" id="GO:0000155">
    <property type="term" value="F:phosphorelay sensor kinase activity"/>
    <property type="evidence" value="ECO:0007669"/>
    <property type="project" value="InterPro"/>
</dbReference>
<dbReference type="Pfam" id="PF05231">
    <property type="entry name" value="MASE1"/>
    <property type="match status" value="1"/>
</dbReference>
<sequence length="926" mass="98051">MPAAGHRYVGWPVTLLLLAVVVGAGVSTVLADPGDPLALRWPVAGVAAAALVLAPARRWPVVTAAIAAAAAAAQLVDGQDLPVAAALGVAAAAGTLTGAVVVRRRRDGAEPRLATQEDFVRLLLASTAGGLVAGALTTVAVAALDDRTALLSAFGRTYGAHSASLLVTLPLALTLRARREPDRTGELLLQAVATAAATAVAFAPDQQLALVFLPLPLLVWGALRFPLRTVAAEVLLLSAVVTVLTARGFGPFSAARDAGLVDQAGVIGMSQAYVVCAAVLAIPLAVAVQQRTQLLQRVSADERLFRRNFTESLVGMVLMRQDEQELTIVDANETAARILGSDRDSLVGRALESQLTVEGSTPALITRARQDGPHGWRSHAEVAARPGSRVEVAVSLLSEDDGAPVWSAQLLDVTAEHEARRRHETAEKLTSATLDTTACIILVTELDGRIVRVNAATTDITGYAASELVGRRVWETALDPADEGEVEALFVWPNRSGVPVSRERALVGRDGEKLRIVWSNNVVRDETGTPAYAVMTGIDVTAERAASGLVDHLMRASFTTALVGIDPAGRVTVFNSGAQHMLGYEPAEIVGQPFTRLLDAEELLARTGAASVAEAYDALVAGVGSDGESRARDWTWVARSGHRQTVSMTLSAAEDAFASQVGLLCVGRDVTDQRQGQEMLVAALEKERTAVDRLRHLDRAKDEFVSTVSHELRTPITSIVGYTEMLSDGSMVDPDPAQVPLLDTIARNGQRLIVICNDLLLLSGLDSDNLQWRQEPVDLSEILGPVEESVRPLLVGRDLDVTFAAPGGPVPVLGDRSQLDRVLLNLLSNAVKFTDDGGSVRCRLESDRRDAIITIRDTGMGIPVEEQDGLFQKFFRSSTAQKRAIQGTGLGLSIVAAIVEGHGGRISVESAHLAGTTFTVRLPLAP</sequence>